<evidence type="ECO:0000256" key="6">
    <source>
        <dbReference type="ARBA" id="ARBA00022989"/>
    </source>
</evidence>
<dbReference type="EMBL" id="FXTY01000001">
    <property type="protein sequence ID" value="SMP04605.1"/>
    <property type="molecule type" value="Genomic_DNA"/>
</dbReference>
<comment type="subcellular location">
    <subcellularLocation>
        <location evidence="1 9">Cell inner membrane</location>
        <topology evidence="1 9">Multi-pass membrane protein</topology>
    </subcellularLocation>
</comment>
<keyword evidence="3" id="KW-1003">Cell membrane</keyword>
<evidence type="ECO:0000256" key="1">
    <source>
        <dbReference type="ARBA" id="ARBA00004429"/>
    </source>
</evidence>
<comment type="caution">
    <text evidence="9">Lacks conserved residue(s) required for the propagation of feature annotation.</text>
</comment>
<reference evidence="11 12" key="1">
    <citation type="submission" date="2017-05" db="EMBL/GenBank/DDBJ databases">
        <authorList>
            <person name="Varghese N."/>
            <person name="Submissions S."/>
        </authorList>
    </citation>
    <scope>NUCLEOTIDE SEQUENCE [LARGE SCALE GENOMIC DNA]</scope>
    <source>
        <strain evidence="11 12">DSM 29734</strain>
    </source>
</reference>
<evidence type="ECO:0000259" key="10">
    <source>
        <dbReference type="Pfam" id="PF04290"/>
    </source>
</evidence>
<protein>
    <recommendedName>
        <fullName evidence="9">TRAP transporter small permease protein</fullName>
    </recommendedName>
</protein>
<dbReference type="Pfam" id="PF04290">
    <property type="entry name" value="DctQ"/>
    <property type="match status" value="1"/>
</dbReference>
<feature type="transmembrane region" description="Helical" evidence="9">
    <location>
        <begin position="123"/>
        <end position="141"/>
    </location>
</feature>
<dbReference type="PANTHER" id="PTHR35011:SF2">
    <property type="entry name" value="2,3-DIKETO-L-GULONATE TRAP TRANSPORTER SMALL PERMEASE PROTEIN YIAM"/>
    <property type="match status" value="1"/>
</dbReference>
<dbReference type="RefSeq" id="WP_283424317.1">
    <property type="nucleotide sequence ID" value="NZ_FXTY01000001.1"/>
</dbReference>
<feature type="transmembrane region" description="Helical" evidence="9">
    <location>
        <begin position="82"/>
        <end position="103"/>
    </location>
</feature>
<dbReference type="Proteomes" id="UP001157961">
    <property type="component" value="Unassembled WGS sequence"/>
</dbReference>
<gene>
    <name evidence="11" type="ORF">SAMN06265373_101461</name>
</gene>
<comment type="subunit">
    <text evidence="9">The complex comprises the extracytoplasmic solute receptor protein and the two transmembrane proteins.</text>
</comment>
<evidence type="ECO:0000256" key="4">
    <source>
        <dbReference type="ARBA" id="ARBA00022519"/>
    </source>
</evidence>
<dbReference type="InterPro" id="IPR007387">
    <property type="entry name" value="TRAP_DctQ"/>
</dbReference>
<accession>A0ABY1NB82</accession>
<feature type="transmembrane region" description="Helical" evidence="9">
    <location>
        <begin position="7"/>
        <end position="28"/>
    </location>
</feature>
<keyword evidence="5 9" id="KW-0812">Transmembrane</keyword>
<comment type="function">
    <text evidence="9">Part of the tripartite ATP-independent periplasmic (TRAP) transport system.</text>
</comment>
<keyword evidence="6 9" id="KW-1133">Transmembrane helix</keyword>
<proteinExistence type="inferred from homology"/>
<evidence type="ECO:0000256" key="7">
    <source>
        <dbReference type="ARBA" id="ARBA00023136"/>
    </source>
</evidence>
<evidence type="ECO:0000256" key="8">
    <source>
        <dbReference type="ARBA" id="ARBA00038436"/>
    </source>
</evidence>
<evidence type="ECO:0000256" key="3">
    <source>
        <dbReference type="ARBA" id="ARBA00022475"/>
    </source>
</evidence>
<feature type="domain" description="Tripartite ATP-independent periplasmic transporters DctQ component" evidence="10">
    <location>
        <begin position="20"/>
        <end position="147"/>
    </location>
</feature>
<dbReference type="InterPro" id="IPR055348">
    <property type="entry name" value="DctQ"/>
</dbReference>
<comment type="similarity">
    <text evidence="8 9">Belongs to the TRAP transporter small permease family.</text>
</comment>
<evidence type="ECO:0000313" key="11">
    <source>
        <dbReference type="EMBL" id="SMP04605.1"/>
    </source>
</evidence>
<comment type="caution">
    <text evidence="11">The sequence shown here is derived from an EMBL/GenBank/DDBJ whole genome shotgun (WGS) entry which is preliminary data.</text>
</comment>
<sequence length="160" mass="18338">MKRKYGFEASVSSVLFIVLFFVMVLQIVGRTNLVVGPIWTEELARWLWVWMALIGIGTVERDEAHLRMGFLMEALPPKVQKTWAILVDCVYIALASHLVWIAYKTILRTWNNETVTLPTTDAVLYASAFVALVLIVHRIFWRLLSNFTSFTSTDLEKAES</sequence>
<name>A0ABY1NB82_9RHOB</name>
<evidence type="ECO:0000256" key="5">
    <source>
        <dbReference type="ARBA" id="ARBA00022692"/>
    </source>
</evidence>
<evidence type="ECO:0000256" key="9">
    <source>
        <dbReference type="RuleBase" id="RU369079"/>
    </source>
</evidence>
<keyword evidence="4 9" id="KW-0997">Cell inner membrane</keyword>
<evidence type="ECO:0000256" key="2">
    <source>
        <dbReference type="ARBA" id="ARBA00022448"/>
    </source>
</evidence>
<evidence type="ECO:0000313" key="12">
    <source>
        <dbReference type="Proteomes" id="UP001157961"/>
    </source>
</evidence>
<keyword evidence="2 9" id="KW-0813">Transport</keyword>
<organism evidence="11 12">
    <name type="scientific">Shimia sagamensis</name>
    <dbReference type="NCBI Taxonomy" id="1566352"/>
    <lineage>
        <taxon>Bacteria</taxon>
        <taxon>Pseudomonadati</taxon>
        <taxon>Pseudomonadota</taxon>
        <taxon>Alphaproteobacteria</taxon>
        <taxon>Rhodobacterales</taxon>
        <taxon>Roseobacteraceae</taxon>
    </lineage>
</organism>
<keyword evidence="7 9" id="KW-0472">Membrane</keyword>
<dbReference type="PANTHER" id="PTHR35011">
    <property type="entry name" value="2,3-DIKETO-L-GULONATE TRAP TRANSPORTER SMALL PERMEASE PROTEIN YIAM"/>
    <property type="match status" value="1"/>
</dbReference>
<keyword evidence="12" id="KW-1185">Reference proteome</keyword>